<dbReference type="OrthoDB" id="117704at2157"/>
<keyword evidence="3" id="KW-1185">Reference proteome</keyword>
<dbReference type="RefSeq" id="WP_015284087.1">
    <property type="nucleotide sequence ID" value="NC_019943.1"/>
</dbReference>
<proteinExistence type="predicted"/>
<gene>
    <name evidence="2" type="ordered locus">Metfor_0036</name>
</gene>
<keyword evidence="1" id="KW-1133">Transmembrane helix</keyword>
<dbReference type="InParanoid" id="L0HCU5"/>
<dbReference type="KEGG" id="mfo:Metfor_0036"/>
<protein>
    <recommendedName>
        <fullName evidence="4">Archaeal flagellin-like protein</fullName>
    </recommendedName>
</protein>
<evidence type="ECO:0000313" key="3">
    <source>
        <dbReference type="Proteomes" id="UP000010824"/>
    </source>
</evidence>
<evidence type="ECO:0000313" key="2">
    <source>
        <dbReference type="EMBL" id="AGB01123.1"/>
    </source>
</evidence>
<sequence precursor="true">MARLNDDAQWIVLMGFVVSFALFFIAILINQSTVVGQTTAEAVSEFPKTDIREVRGMIIQSEFLDDENDKTTVQREIRNLSLSRHNAVVNFSSNRPGGSDPYTYIEIHYNNGVTAYNETWRSE</sequence>
<reference evidence="3" key="1">
    <citation type="submission" date="2011-12" db="EMBL/GenBank/DDBJ databases">
        <title>Complete sequence of Methanoregula formicicum SMSP.</title>
        <authorList>
            <person name="Lucas S."/>
            <person name="Han J."/>
            <person name="Lapidus A."/>
            <person name="Cheng J.-F."/>
            <person name="Goodwin L."/>
            <person name="Pitluck S."/>
            <person name="Peters L."/>
            <person name="Ovchinnikova G."/>
            <person name="Teshima H."/>
            <person name="Detter J.C."/>
            <person name="Han C."/>
            <person name="Tapia R."/>
            <person name="Land M."/>
            <person name="Hauser L."/>
            <person name="Kyrpides N."/>
            <person name="Ivanova N."/>
            <person name="Pagani I."/>
            <person name="Imachi H."/>
            <person name="Tamaki H."/>
            <person name="Sekiguchi Y."/>
            <person name="Kamagata Y."/>
            <person name="Cadillo-Quiroz H."/>
            <person name="Zinder S."/>
            <person name="Liu W.-T."/>
            <person name="Woyke T."/>
        </authorList>
    </citation>
    <scope>NUCLEOTIDE SEQUENCE [LARGE SCALE GENOMIC DNA]</scope>
    <source>
        <strain evidence="3">DSM 22288 / NBRC 105244 / SMSP</strain>
    </source>
</reference>
<dbReference type="eggNOG" id="arCOG06552">
    <property type="taxonomic scope" value="Archaea"/>
</dbReference>
<accession>L0HCU5</accession>
<reference evidence="2 3" key="2">
    <citation type="journal article" date="2014" name="Genome Announc.">
        <title>Complete Genome Sequence of Methanoregula formicica SMSPT, a Mesophilic Hydrogenotrophic Methanogen Isolated from a Methanogenic Upflow Anaerobic Sludge Blanket Reactor.</title>
        <authorList>
            <person name="Yamamoto K."/>
            <person name="Tamaki H."/>
            <person name="Cadillo-Quiroz H."/>
            <person name="Imachi H."/>
            <person name="Kyrpides N."/>
            <person name="Woyke T."/>
            <person name="Goodwin L."/>
            <person name="Zinder S.H."/>
            <person name="Kamagata Y."/>
            <person name="Liu W.T."/>
        </authorList>
    </citation>
    <scope>NUCLEOTIDE SEQUENCE [LARGE SCALE GENOMIC DNA]</scope>
    <source>
        <strain evidence="3">DSM 22288 / NBRC 105244 / SMSP</strain>
    </source>
</reference>
<dbReference type="GeneID" id="14308380"/>
<name>L0HCU5_METFS</name>
<dbReference type="Proteomes" id="UP000010824">
    <property type="component" value="Chromosome"/>
</dbReference>
<dbReference type="HOGENOM" id="CLU_1954650_0_0_2"/>
<dbReference type="STRING" id="593750.Metfor_0036"/>
<dbReference type="AlphaFoldDB" id="L0HCU5"/>
<dbReference type="EMBL" id="CP003167">
    <property type="protein sequence ID" value="AGB01123.1"/>
    <property type="molecule type" value="Genomic_DNA"/>
</dbReference>
<feature type="transmembrane region" description="Helical" evidence="1">
    <location>
        <begin position="12"/>
        <end position="29"/>
    </location>
</feature>
<keyword evidence="1" id="KW-0472">Membrane</keyword>
<keyword evidence="1" id="KW-0812">Transmembrane</keyword>
<organism evidence="2 3">
    <name type="scientific">Methanoregula formicica (strain DSM 22288 / NBRC 105244 / SMSP)</name>
    <dbReference type="NCBI Taxonomy" id="593750"/>
    <lineage>
        <taxon>Archaea</taxon>
        <taxon>Methanobacteriati</taxon>
        <taxon>Methanobacteriota</taxon>
        <taxon>Stenosarchaea group</taxon>
        <taxon>Methanomicrobia</taxon>
        <taxon>Methanomicrobiales</taxon>
        <taxon>Methanoregulaceae</taxon>
        <taxon>Methanoregula</taxon>
    </lineage>
</organism>
<evidence type="ECO:0000256" key="1">
    <source>
        <dbReference type="SAM" id="Phobius"/>
    </source>
</evidence>
<evidence type="ECO:0008006" key="4">
    <source>
        <dbReference type="Google" id="ProtNLM"/>
    </source>
</evidence>